<reference evidence="9 10" key="1">
    <citation type="submission" date="2024-02" db="EMBL/GenBank/DDBJ databases">
        <authorList>
            <person name="Vignale AGUSTIN F."/>
            <person name="Sosa J E."/>
            <person name="Modenutti C."/>
        </authorList>
    </citation>
    <scope>NUCLEOTIDE SEQUENCE [LARGE SCALE GENOMIC DNA]</scope>
</reference>
<dbReference type="GO" id="GO:0006952">
    <property type="term" value="P:defense response"/>
    <property type="evidence" value="ECO:0007669"/>
    <property type="project" value="UniProtKB-KW"/>
</dbReference>
<evidence type="ECO:0000259" key="8">
    <source>
        <dbReference type="Pfam" id="PF23598"/>
    </source>
</evidence>
<keyword evidence="5" id="KW-0611">Plant defense</keyword>
<sequence length="992" mass="113540">MMKTEEAKEYIKQIREEYNYYQIHYNAKKTYGRIVRILDRVLAILEQPELMEAAETFATEALELTRVVDSLCYPFSNKRTEKPFFPRASPSAVDDFIISFNPIETRFEKLIANRAATLEQWHIQELLDVFSMVDQFDSGKNLAQRFRILSQVLANILELREEVGAAETFAIQAFELTRKVVDLWHKLCLETGRDFISPSDVRGFCIRIEPIEDQIKDLICRETGIGPPMGHDGPLVGLEEDVQLLTAQLVTDNADRGVVSIVGRQSIGKTTLAQKVYDSAVVHKHFDCHAWVSVHQDLDIRSVQLKIAVQVIPFKKLDKTRPVEELLAEFLVRNKYLIVLDDIQTPEDWTILEQRLPVGSSGGRIMITTCNRKLVVHDDPYFVLEKQALSDEEGWELFNARVGSSIPTELEDIGREIVMKCTGLPLIICEWADKLSKREATKEQWYFAVEEINQDQKLLYRTLKDAADKLDPNSKKCLFCFDLFRQDYEVPVRRVIAYLVAEESVQEKTDTIEPPERVAKELLMKLVEQNLITVANKKLGKAKTCRIHHLLRDNWLSKAKEANSSPVNSKGAASKSSSSTGMVLRLADHLDNEDECFPHIHGNNTKSSSLKKNYRELYSFISFDSREGPLPGEEIGNFFHKCIAVGCFKKLRVVDLEGVFRPKLPESIGKLTQLRYLGLRWTYLQALPSSVGKLLNIQTLDLKRTYISSLPASLWKLQQLRHLYLSEFFRCRFVPPPKNCMLMDLQTLWGAYVNEETPIKDGLDRLTNLRKLGLAFRLTLSEQKSLVDWIAKLNDLESLRLRSLDVEHSDICLEPLSDIKKLSSIYLVGKLVNPDIVHHFPESLTEITLSLSGLRGDPMPNLEKLPNLRILRLHAGSYCGRKMVCSSRGFPLLRILKLWKLEELEEWTVEEGALAILKEVEIRSCNKLEMIPDGLKHLLHCRELIITNMPDEFKARITESQGKDWHKNAHVPSIIVRDLYCKTTGLARVSGM</sequence>
<evidence type="ECO:0000256" key="1">
    <source>
        <dbReference type="ARBA" id="ARBA00008894"/>
    </source>
</evidence>
<dbReference type="EMBL" id="CAUOFW020006614">
    <property type="protein sequence ID" value="CAK9175478.1"/>
    <property type="molecule type" value="Genomic_DNA"/>
</dbReference>
<evidence type="ECO:0000259" key="6">
    <source>
        <dbReference type="Pfam" id="PF00931"/>
    </source>
</evidence>
<dbReference type="SUPFAM" id="SSF52540">
    <property type="entry name" value="P-loop containing nucleoside triphosphate hydrolases"/>
    <property type="match status" value="1"/>
</dbReference>
<dbReference type="GO" id="GO:0051707">
    <property type="term" value="P:response to other organism"/>
    <property type="evidence" value="ECO:0007669"/>
    <property type="project" value="UniProtKB-ARBA"/>
</dbReference>
<dbReference type="Gene3D" id="1.10.8.430">
    <property type="entry name" value="Helical domain of apoptotic protease-activating factors"/>
    <property type="match status" value="1"/>
</dbReference>
<keyword evidence="10" id="KW-1185">Reference proteome</keyword>
<dbReference type="InterPro" id="IPR027417">
    <property type="entry name" value="P-loop_NTPase"/>
</dbReference>
<dbReference type="InterPro" id="IPR032675">
    <property type="entry name" value="LRR_dom_sf"/>
</dbReference>
<dbReference type="Gene3D" id="1.10.10.10">
    <property type="entry name" value="Winged helix-like DNA-binding domain superfamily/Winged helix DNA-binding domain"/>
    <property type="match status" value="1"/>
</dbReference>
<evidence type="ECO:0000313" key="9">
    <source>
        <dbReference type="EMBL" id="CAK9175478.1"/>
    </source>
</evidence>
<keyword evidence="3" id="KW-0677">Repeat</keyword>
<organism evidence="9 10">
    <name type="scientific">Ilex paraguariensis</name>
    <name type="common">yerba mate</name>
    <dbReference type="NCBI Taxonomy" id="185542"/>
    <lineage>
        <taxon>Eukaryota</taxon>
        <taxon>Viridiplantae</taxon>
        <taxon>Streptophyta</taxon>
        <taxon>Embryophyta</taxon>
        <taxon>Tracheophyta</taxon>
        <taxon>Spermatophyta</taxon>
        <taxon>Magnoliopsida</taxon>
        <taxon>eudicotyledons</taxon>
        <taxon>Gunneridae</taxon>
        <taxon>Pentapetalae</taxon>
        <taxon>asterids</taxon>
        <taxon>campanulids</taxon>
        <taxon>Aquifoliales</taxon>
        <taxon>Aquifoliaceae</taxon>
        <taxon>Ilex</taxon>
    </lineage>
</organism>
<keyword evidence="2" id="KW-0433">Leucine-rich repeat</keyword>
<dbReference type="InterPro" id="IPR058922">
    <property type="entry name" value="WHD_DRP"/>
</dbReference>
<dbReference type="InterPro" id="IPR002182">
    <property type="entry name" value="NB-ARC"/>
</dbReference>
<evidence type="ECO:0000259" key="7">
    <source>
        <dbReference type="Pfam" id="PF23559"/>
    </source>
</evidence>
<evidence type="ECO:0000256" key="5">
    <source>
        <dbReference type="ARBA" id="ARBA00022821"/>
    </source>
</evidence>
<evidence type="ECO:0000313" key="10">
    <source>
        <dbReference type="Proteomes" id="UP001642360"/>
    </source>
</evidence>
<dbReference type="PANTHER" id="PTHR23155:SF955">
    <property type="entry name" value="AAA+ ATPASE DOMAIN-CONTAINING PROTEIN"/>
    <property type="match status" value="1"/>
</dbReference>
<dbReference type="SUPFAM" id="SSF52058">
    <property type="entry name" value="L domain-like"/>
    <property type="match status" value="1"/>
</dbReference>
<accession>A0ABC8U148</accession>
<dbReference type="InterPro" id="IPR044974">
    <property type="entry name" value="Disease_R_plants"/>
</dbReference>
<evidence type="ECO:0008006" key="11">
    <source>
        <dbReference type="Google" id="ProtNLM"/>
    </source>
</evidence>
<evidence type="ECO:0000256" key="4">
    <source>
        <dbReference type="ARBA" id="ARBA00022741"/>
    </source>
</evidence>
<comment type="caution">
    <text evidence="9">The sequence shown here is derived from an EMBL/GenBank/DDBJ whole genome shotgun (WGS) entry which is preliminary data.</text>
</comment>
<evidence type="ECO:0000256" key="3">
    <source>
        <dbReference type="ARBA" id="ARBA00022737"/>
    </source>
</evidence>
<evidence type="ECO:0000256" key="2">
    <source>
        <dbReference type="ARBA" id="ARBA00022614"/>
    </source>
</evidence>
<feature type="domain" description="Disease resistance protein winged helix" evidence="7">
    <location>
        <begin position="483"/>
        <end position="553"/>
    </location>
</feature>
<dbReference type="InterPro" id="IPR055414">
    <property type="entry name" value="LRR_R13L4/SHOC2-like"/>
</dbReference>
<name>A0ABC8U148_9AQUA</name>
<proteinExistence type="inferred from homology"/>
<dbReference type="InterPro" id="IPR036388">
    <property type="entry name" value="WH-like_DNA-bd_sf"/>
</dbReference>
<dbReference type="InterPro" id="IPR042197">
    <property type="entry name" value="Apaf_helical"/>
</dbReference>
<feature type="domain" description="NB-ARC" evidence="6">
    <location>
        <begin position="239"/>
        <end position="403"/>
    </location>
</feature>
<dbReference type="Gene3D" id="3.80.10.10">
    <property type="entry name" value="Ribonuclease Inhibitor"/>
    <property type="match status" value="2"/>
</dbReference>
<dbReference type="Pfam" id="PF23598">
    <property type="entry name" value="LRR_14"/>
    <property type="match status" value="1"/>
</dbReference>
<dbReference type="AlphaFoldDB" id="A0ABC8U148"/>
<protein>
    <recommendedName>
        <fullName evidence="11">NB-ARC domain-containing protein</fullName>
    </recommendedName>
</protein>
<gene>
    <name evidence="9" type="ORF">ILEXP_LOCUS45280</name>
</gene>
<dbReference type="Pfam" id="PF23559">
    <property type="entry name" value="WHD_DRP"/>
    <property type="match status" value="1"/>
</dbReference>
<dbReference type="PRINTS" id="PR00364">
    <property type="entry name" value="DISEASERSIST"/>
</dbReference>
<dbReference type="Proteomes" id="UP001642360">
    <property type="component" value="Unassembled WGS sequence"/>
</dbReference>
<comment type="similarity">
    <text evidence="1">Belongs to the disease resistance NB-LRR family.</text>
</comment>
<feature type="domain" description="Disease resistance R13L4/SHOC-2-like LRR" evidence="8">
    <location>
        <begin position="642"/>
        <end position="941"/>
    </location>
</feature>
<keyword evidence="4" id="KW-0547">Nucleotide-binding</keyword>
<dbReference type="Pfam" id="PF00931">
    <property type="entry name" value="NB-ARC"/>
    <property type="match status" value="1"/>
</dbReference>
<dbReference type="PANTHER" id="PTHR23155">
    <property type="entry name" value="DISEASE RESISTANCE PROTEIN RP"/>
    <property type="match status" value="1"/>
</dbReference>
<dbReference type="Gene3D" id="3.40.50.300">
    <property type="entry name" value="P-loop containing nucleotide triphosphate hydrolases"/>
    <property type="match status" value="1"/>
</dbReference>